<dbReference type="SUPFAM" id="SSF50978">
    <property type="entry name" value="WD40 repeat-like"/>
    <property type="match status" value="1"/>
</dbReference>
<dbReference type="SMART" id="SM00320">
    <property type="entry name" value="WD40"/>
    <property type="match status" value="3"/>
</dbReference>
<evidence type="ECO:0000259" key="6">
    <source>
        <dbReference type="Pfam" id="PF04003"/>
    </source>
</evidence>
<dbReference type="EMBL" id="KI280355">
    <property type="protein sequence ID" value="ESA17257.1"/>
    <property type="molecule type" value="Genomic_DNA"/>
</dbReference>
<sequence>MEPEKLIRIYIHLITPYIIDCDSQIKSLGKKERRKLSNVKTPHSNKLVEQSNRNAILIEPLLARFDTPNADFFALVTQSVDRHRLRVFDTHAGTVINDFSSESEEKFNCLTWGKIDLNKKVDTPSPKKKKKLSSENEQCIKVIALGSQTGSIIIYSISHGSIIKTLSGTHTSPINDFIFTKDCKKGYSCGEDMNIVEWNIDNESVISKWNVGSQMTKYKLGLSHDETKLLSVGHSIIMWDLQSKEIHKTFTGHATRITNIMFSAKDELFITSAEHDRFINIWKCQDNGNLDALTLDENITNLSISKMNTVLAVSEAGVLYIFKDITSSLSNDTTLQNKRKKRFTTHKAEGQIKFLNEDGADIIPILSACFVENEEDKEMGCIMVARGSTVKPAFEKVQFTSKNVDTPFQDIILKRHQPTGFLMNDSDLAARNLQETQKLYDDSKVKVTGTTNYELPNITAPDNEGLEDINKIEIKDLNTVDDENNPNQKPEAEQHKFKKFTGHSVQQMLVQALHSNDKQLILVVLEQTDPDIINNTVKKLPTKYIVPFLEKAITRFQEKPNAGAHILQWIKAVLLFHMTYLMTIPDLTRKLSNFYQTLDARVMVFQKLLNFYGRLDLVMQQVSMHQQDVINTSNDPILSYIESSDENEDDESDDDDEDEAKDSGTEETDEEQEVFINRDLDNGHLEEDENESEDEDEDEEMIDAVKGNDDDYNDGESNIGNDEIVEELEKDNLNDNKGNDSEDNDEDERDVVNNYMDIDYENNNEDNEDDNEGDETGDNDENDDDDDNDEIEANDDDDDEEE</sequence>
<dbReference type="Pfam" id="PF04003">
    <property type="entry name" value="Utp12"/>
    <property type="match status" value="1"/>
</dbReference>
<dbReference type="GO" id="GO:0005730">
    <property type="term" value="C:nucleolus"/>
    <property type="evidence" value="ECO:0007669"/>
    <property type="project" value="TreeGrafter"/>
</dbReference>
<dbReference type="Gene3D" id="2.130.10.10">
    <property type="entry name" value="YVTN repeat-like/Quinoprotein amine dehydrogenase"/>
    <property type="match status" value="1"/>
</dbReference>
<feature type="compositionally biased region" description="Acidic residues" evidence="5">
    <location>
        <begin position="644"/>
        <end position="673"/>
    </location>
</feature>
<dbReference type="eggNOG" id="KOG4547">
    <property type="taxonomic scope" value="Eukaryota"/>
</dbReference>
<dbReference type="AlphaFoldDB" id="U9UC44"/>
<feature type="compositionally biased region" description="Acidic residues" evidence="5">
    <location>
        <begin position="758"/>
        <end position="802"/>
    </location>
</feature>
<accession>U9UC44</accession>
<comment type="similarity">
    <text evidence="3">Belongs to the UTP5 family.</text>
</comment>
<dbReference type="InterPro" id="IPR015943">
    <property type="entry name" value="WD40/YVTN_repeat-like_dom_sf"/>
</dbReference>
<reference evidence="7" key="1">
    <citation type="submission" date="2013-07" db="EMBL/GenBank/DDBJ databases">
        <title>The genome of an arbuscular mycorrhizal fungus provides insights into the evolution of the oldest plant symbiosis.</title>
        <authorList>
            <consortium name="DOE Joint Genome Institute"/>
            <person name="Tisserant E."/>
            <person name="Malbreil M."/>
            <person name="Kuo A."/>
            <person name="Kohler A."/>
            <person name="Symeonidi A."/>
            <person name="Balestrini R."/>
            <person name="Charron P."/>
            <person name="Duensing N."/>
            <person name="Frei-dit-Frey N."/>
            <person name="Gianinazzi-Pearson V."/>
            <person name="Gilbert B."/>
            <person name="Handa Y."/>
            <person name="Hijri M."/>
            <person name="Kaul R."/>
            <person name="Kawaguchi M."/>
            <person name="Krajinski F."/>
            <person name="Lammers P."/>
            <person name="Lapierre D."/>
            <person name="Masclaux F.G."/>
            <person name="Murat C."/>
            <person name="Morin E."/>
            <person name="Ndikumana S."/>
            <person name="Pagni M."/>
            <person name="Petitpierre D."/>
            <person name="Requena N."/>
            <person name="Rosikiewicz P."/>
            <person name="Riley R."/>
            <person name="Saito K."/>
            <person name="San Clemente H."/>
            <person name="Shapiro H."/>
            <person name="van Tuinen D."/>
            <person name="Becard G."/>
            <person name="Bonfante P."/>
            <person name="Paszkowski U."/>
            <person name="Shachar-Hill Y."/>
            <person name="Young J.P."/>
            <person name="Sanders I.R."/>
            <person name="Henrissat B."/>
            <person name="Rensing S.A."/>
            <person name="Grigoriev I.V."/>
            <person name="Corradi N."/>
            <person name="Roux C."/>
            <person name="Martin F."/>
        </authorList>
    </citation>
    <scope>NUCLEOTIDE SEQUENCE</scope>
    <source>
        <strain evidence="7">DAOM 197198</strain>
    </source>
</reference>
<proteinExistence type="inferred from homology"/>
<comment type="subcellular location">
    <subcellularLocation>
        <location evidence="1">Nucleus</location>
    </subcellularLocation>
</comment>
<evidence type="ECO:0000256" key="3">
    <source>
        <dbReference type="ARBA" id="ARBA00038335"/>
    </source>
</evidence>
<dbReference type="PANTHER" id="PTHR44267">
    <property type="entry name" value="WD REPEAT-CONTAINING PROTEIN 43"/>
    <property type="match status" value="1"/>
</dbReference>
<feature type="domain" description="Small-subunit processome Utp12" evidence="6">
    <location>
        <begin position="516"/>
        <end position="619"/>
    </location>
</feature>
<dbReference type="HOGENOM" id="CLU_350953_0_0_1"/>
<keyword evidence="2" id="KW-0539">Nucleus</keyword>
<dbReference type="InterPro" id="IPR052414">
    <property type="entry name" value="U3_snoRNA-assoc_WDR"/>
</dbReference>
<dbReference type="PANTHER" id="PTHR44267:SF1">
    <property type="entry name" value="WD REPEAT-CONTAINING PROTEIN 43"/>
    <property type="match status" value="1"/>
</dbReference>
<feature type="compositionally biased region" description="Acidic residues" evidence="5">
    <location>
        <begin position="686"/>
        <end position="702"/>
    </location>
</feature>
<gene>
    <name evidence="7" type="ORF">GLOINDRAFT_2377</name>
</gene>
<evidence type="ECO:0000256" key="4">
    <source>
        <dbReference type="PROSITE-ProRule" id="PRU00221"/>
    </source>
</evidence>
<dbReference type="GO" id="GO:0000462">
    <property type="term" value="P:maturation of SSU-rRNA from tricistronic rRNA transcript (SSU-rRNA, 5.8S rRNA, LSU-rRNA)"/>
    <property type="evidence" value="ECO:0007669"/>
    <property type="project" value="TreeGrafter"/>
</dbReference>
<dbReference type="InterPro" id="IPR036322">
    <property type="entry name" value="WD40_repeat_dom_sf"/>
</dbReference>
<keyword evidence="4" id="KW-0853">WD repeat</keyword>
<feature type="compositionally biased region" description="Basic and acidic residues" evidence="5">
    <location>
        <begin position="730"/>
        <end position="740"/>
    </location>
</feature>
<evidence type="ECO:0000256" key="2">
    <source>
        <dbReference type="ARBA" id="ARBA00023242"/>
    </source>
</evidence>
<dbReference type="InterPro" id="IPR007148">
    <property type="entry name" value="SSU_processome_Utp12"/>
</dbReference>
<dbReference type="VEuPathDB" id="FungiDB:RhiirFUN_004617"/>
<evidence type="ECO:0000256" key="5">
    <source>
        <dbReference type="SAM" id="MobiDB-lite"/>
    </source>
</evidence>
<organism evidence="7">
    <name type="scientific">Rhizophagus irregularis (strain DAOM 181602 / DAOM 197198 / MUCL 43194)</name>
    <name type="common">Arbuscular mycorrhizal fungus</name>
    <name type="synonym">Glomus intraradices</name>
    <dbReference type="NCBI Taxonomy" id="747089"/>
    <lineage>
        <taxon>Eukaryota</taxon>
        <taxon>Fungi</taxon>
        <taxon>Fungi incertae sedis</taxon>
        <taxon>Mucoromycota</taxon>
        <taxon>Glomeromycotina</taxon>
        <taxon>Glomeromycetes</taxon>
        <taxon>Glomerales</taxon>
        <taxon>Glomeraceae</taxon>
        <taxon>Rhizophagus</taxon>
    </lineage>
</organism>
<name>U9UC44_RHIID</name>
<feature type="region of interest" description="Disordered" evidence="5">
    <location>
        <begin position="644"/>
        <end position="802"/>
    </location>
</feature>
<dbReference type="Pfam" id="PF00400">
    <property type="entry name" value="WD40"/>
    <property type="match status" value="1"/>
</dbReference>
<protein>
    <recommendedName>
        <fullName evidence="6">Small-subunit processome Utp12 domain-containing protein</fullName>
    </recommendedName>
</protein>
<feature type="repeat" description="WD" evidence="4">
    <location>
        <begin position="250"/>
        <end position="283"/>
    </location>
</feature>
<dbReference type="InterPro" id="IPR001680">
    <property type="entry name" value="WD40_rpt"/>
</dbReference>
<feature type="compositionally biased region" description="Basic and acidic residues" evidence="5">
    <location>
        <begin position="676"/>
        <end position="685"/>
    </location>
</feature>
<dbReference type="PROSITE" id="PS50082">
    <property type="entry name" value="WD_REPEATS_2"/>
    <property type="match status" value="1"/>
</dbReference>
<evidence type="ECO:0000256" key="1">
    <source>
        <dbReference type="ARBA" id="ARBA00004123"/>
    </source>
</evidence>
<evidence type="ECO:0000313" key="7">
    <source>
        <dbReference type="EMBL" id="ESA17257.1"/>
    </source>
</evidence>